<dbReference type="EMBL" id="JBFOLJ010000008">
    <property type="protein sequence ID" value="KAL2513762.1"/>
    <property type="molecule type" value="Genomic_DNA"/>
</dbReference>
<sequence>MKCKKHPADLSSCVGVCASCLCESLFALIVAQARKQAEQSQVASTSLVTVEVKKKSSGRKFFSLFSGLFRSKSNKPDSDSGPFSDPGGVGTTRVLNPQDSCTSSPSWFPTILPARWRKQISTLFLDKNLIGDHMTIF</sequence>
<gene>
    <name evidence="1" type="ORF">Fot_27733</name>
</gene>
<dbReference type="PANTHER" id="PTHR35486:SF1">
    <property type="entry name" value="OS02G0689500 PROTEIN"/>
    <property type="match status" value="1"/>
</dbReference>
<comment type="caution">
    <text evidence="1">The sequence shown here is derived from an EMBL/GenBank/DDBJ whole genome shotgun (WGS) entry which is preliminary data.</text>
</comment>
<protein>
    <submittedName>
        <fullName evidence="1">Uncharacterized protein</fullName>
    </submittedName>
</protein>
<reference evidence="2" key="1">
    <citation type="submission" date="2024-07" db="EMBL/GenBank/DDBJ databases">
        <title>Two chromosome-level genome assemblies of Korean endemic species Abeliophyllum distichum and Forsythia ovata (Oleaceae).</title>
        <authorList>
            <person name="Jang H."/>
        </authorList>
    </citation>
    <scope>NUCLEOTIDE SEQUENCE [LARGE SCALE GENOMIC DNA]</scope>
</reference>
<evidence type="ECO:0000313" key="2">
    <source>
        <dbReference type="Proteomes" id="UP001604277"/>
    </source>
</evidence>
<dbReference type="PANTHER" id="PTHR35486">
    <property type="entry name" value="EXPRESSED PROTEIN"/>
    <property type="match status" value="1"/>
</dbReference>
<dbReference type="AlphaFoldDB" id="A0ABD1TLZ9"/>
<organism evidence="1 2">
    <name type="scientific">Forsythia ovata</name>
    <dbReference type="NCBI Taxonomy" id="205694"/>
    <lineage>
        <taxon>Eukaryota</taxon>
        <taxon>Viridiplantae</taxon>
        <taxon>Streptophyta</taxon>
        <taxon>Embryophyta</taxon>
        <taxon>Tracheophyta</taxon>
        <taxon>Spermatophyta</taxon>
        <taxon>Magnoliopsida</taxon>
        <taxon>eudicotyledons</taxon>
        <taxon>Gunneridae</taxon>
        <taxon>Pentapetalae</taxon>
        <taxon>asterids</taxon>
        <taxon>lamiids</taxon>
        <taxon>Lamiales</taxon>
        <taxon>Oleaceae</taxon>
        <taxon>Forsythieae</taxon>
        <taxon>Forsythia</taxon>
    </lineage>
</organism>
<keyword evidence="2" id="KW-1185">Reference proteome</keyword>
<accession>A0ABD1TLZ9</accession>
<proteinExistence type="predicted"/>
<name>A0ABD1TLZ9_9LAMI</name>
<evidence type="ECO:0000313" key="1">
    <source>
        <dbReference type="EMBL" id="KAL2513762.1"/>
    </source>
</evidence>
<dbReference type="Proteomes" id="UP001604277">
    <property type="component" value="Unassembled WGS sequence"/>
</dbReference>